<dbReference type="EMBL" id="BQNB010010576">
    <property type="protein sequence ID" value="GJS79145.1"/>
    <property type="molecule type" value="Genomic_DNA"/>
</dbReference>
<comment type="caution">
    <text evidence="1">The sequence shown here is derived from an EMBL/GenBank/DDBJ whole genome shotgun (WGS) entry which is preliminary data.</text>
</comment>
<organism evidence="1 2">
    <name type="scientific">Tanacetum coccineum</name>
    <dbReference type="NCBI Taxonomy" id="301880"/>
    <lineage>
        <taxon>Eukaryota</taxon>
        <taxon>Viridiplantae</taxon>
        <taxon>Streptophyta</taxon>
        <taxon>Embryophyta</taxon>
        <taxon>Tracheophyta</taxon>
        <taxon>Spermatophyta</taxon>
        <taxon>Magnoliopsida</taxon>
        <taxon>eudicotyledons</taxon>
        <taxon>Gunneridae</taxon>
        <taxon>Pentapetalae</taxon>
        <taxon>asterids</taxon>
        <taxon>campanulids</taxon>
        <taxon>Asterales</taxon>
        <taxon>Asteraceae</taxon>
        <taxon>Asteroideae</taxon>
        <taxon>Anthemideae</taxon>
        <taxon>Anthemidinae</taxon>
        <taxon>Tanacetum</taxon>
    </lineage>
</organism>
<evidence type="ECO:0000313" key="1">
    <source>
        <dbReference type="EMBL" id="GJS79145.1"/>
    </source>
</evidence>
<gene>
    <name evidence="1" type="ORF">Tco_0729026</name>
</gene>
<dbReference type="Proteomes" id="UP001151760">
    <property type="component" value="Unassembled WGS sequence"/>
</dbReference>
<reference evidence="1" key="2">
    <citation type="submission" date="2022-01" db="EMBL/GenBank/DDBJ databases">
        <authorList>
            <person name="Yamashiro T."/>
            <person name="Shiraishi A."/>
            <person name="Satake H."/>
            <person name="Nakayama K."/>
        </authorList>
    </citation>
    <scope>NUCLEOTIDE SEQUENCE</scope>
</reference>
<proteinExistence type="predicted"/>
<evidence type="ECO:0000313" key="2">
    <source>
        <dbReference type="Proteomes" id="UP001151760"/>
    </source>
</evidence>
<sequence>MPTTKESRKMSRDEILTGNKPRDGKWLEYTLLELVTRQDMLEPYHFATGATFIITMVHVLLNVNKDTSGSTAQTWRIKMEPKKLVRTLTLLRVDNGGKVEAKRFKFRIESYLITWFCWYPLKRVPPFVIEGYRVSVENRKEKEIVEGGGNAKSF</sequence>
<protein>
    <submittedName>
        <fullName evidence="1">Uncharacterized protein</fullName>
    </submittedName>
</protein>
<reference evidence="1" key="1">
    <citation type="journal article" date="2022" name="Int. J. Mol. Sci.">
        <title>Draft Genome of Tanacetum Coccineum: Genomic Comparison of Closely Related Tanacetum-Family Plants.</title>
        <authorList>
            <person name="Yamashiro T."/>
            <person name="Shiraishi A."/>
            <person name="Nakayama K."/>
            <person name="Satake H."/>
        </authorList>
    </citation>
    <scope>NUCLEOTIDE SEQUENCE</scope>
</reference>
<accession>A0ABQ4YNM5</accession>
<name>A0ABQ4YNM5_9ASTR</name>
<keyword evidence="2" id="KW-1185">Reference proteome</keyword>